<feature type="compositionally biased region" description="Polar residues" evidence="1">
    <location>
        <begin position="270"/>
        <end position="283"/>
    </location>
</feature>
<dbReference type="Proteomes" id="UP000774617">
    <property type="component" value="Unassembled WGS sequence"/>
</dbReference>
<keyword evidence="3" id="KW-1185">Reference proteome</keyword>
<feature type="compositionally biased region" description="Basic residues" evidence="1">
    <location>
        <begin position="287"/>
        <end position="296"/>
    </location>
</feature>
<feature type="region of interest" description="Disordered" evidence="1">
    <location>
        <begin position="1"/>
        <end position="57"/>
    </location>
</feature>
<dbReference type="EMBL" id="JAGTJR010000019">
    <property type="protein sequence ID" value="KAH7045273.1"/>
    <property type="molecule type" value="Genomic_DNA"/>
</dbReference>
<comment type="caution">
    <text evidence="2">The sequence shown here is derived from an EMBL/GenBank/DDBJ whole genome shotgun (WGS) entry which is preliminary data.</text>
</comment>
<gene>
    <name evidence="2" type="ORF">B0J12DRAFT_670107</name>
</gene>
<feature type="compositionally biased region" description="Basic and acidic residues" evidence="1">
    <location>
        <begin position="11"/>
        <end position="22"/>
    </location>
</feature>
<feature type="region of interest" description="Disordered" evidence="1">
    <location>
        <begin position="216"/>
        <end position="246"/>
    </location>
</feature>
<evidence type="ECO:0000256" key="1">
    <source>
        <dbReference type="SAM" id="MobiDB-lite"/>
    </source>
</evidence>
<feature type="region of interest" description="Disordered" evidence="1">
    <location>
        <begin position="266"/>
        <end position="299"/>
    </location>
</feature>
<name>A0ABQ8G5D9_9PEZI</name>
<proteinExistence type="predicted"/>
<organism evidence="2 3">
    <name type="scientific">Macrophomina phaseolina</name>
    <dbReference type="NCBI Taxonomy" id="35725"/>
    <lineage>
        <taxon>Eukaryota</taxon>
        <taxon>Fungi</taxon>
        <taxon>Dikarya</taxon>
        <taxon>Ascomycota</taxon>
        <taxon>Pezizomycotina</taxon>
        <taxon>Dothideomycetes</taxon>
        <taxon>Dothideomycetes incertae sedis</taxon>
        <taxon>Botryosphaeriales</taxon>
        <taxon>Botryosphaeriaceae</taxon>
        <taxon>Macrophomina</taxon>
    </lineage>
</organism>
<evidence type="ECO:0000313" key="2">
    <source>
        <dbReference type="EMBL" id="KAH7045273.1"/>
    </source>
</evidence>
<protein>
    <submittedName>
        <fullName evidence="2">Uncharacterized protein</fullName>
    </submittedName>
</protein>
<sequence>MRGSGRLRRRIGGEELKDESRARARNPQPDALSPVRGRAEEDGRLNGSSGSLAGETWPDATNLAKADARLSTHMACPTSWRSDCISTSRVMIASVAWGRAGMASRGLRFVAQAGKRWRAGGIARPAREEGLITEVPSSALKSVTGRRLFVSACIVVCPGAEIGGGVWSLGFLAACFCLPRSVAASLAFWCSLAPFRFDHAAKAGAWLDGWVGGGANPSDSEAEKRLAPTPTPRRRPMAAPRRGGGGVSCPLRCMCSGATVAMWRYGGRTSPRSTTTNGRQPTSVARAGRRSARQRQKVSCGATWSFLPLRREDESKEDRHGAAKA</sequence>
<evidence type="ECO:0000313" key="3">
    <source>
        <dbReference type="Proteomes" id="UP000774617"/>
    </source>
</evidence>
<reference evidence="2 3" key="1">
    <citation type="journal article" date="2021" name="Nat. Commun.">
        <title>Genetic determinants of endophytism in the Arabidopsis root mycobiome.</title>
        <authorList>
            <person name="Mesny F."/>
            <person name="Miyauchi S."/>
            <person name="Thiergart T."/>
            <person name="Pickel B."/>
            <person name="Atanasova L."/>
            <person name="Karlsson M."/>
            <person name="Huettel B."/>
            <person name="Barry K.W."/>
            <person name="Haridas S."/>
            <person name="Chen C."/>
            <person name="Bauer D."/>
            <person name="Andreopoulos W."/>
            <person name="Pangilinan J."/>
            <person name="LaButti K."/>
            <person name="Riley R."/>
            <person name="Lipzen A."/>
            <person name="Clum A."/>
            <person name="Drula E."/>
            <person name="Henrissat B."/>
            <person name="Kohler A."/>
            <person name="Grigoriev I.V."/>
            <person name="Martin F.M."/>
            <person name="Hacquard S."/>
        </authorList>
    </citation>
    <scope>NUCLEOTIDE SEQUENCE [LARGE SCALE GENOMIC DNA]</scope>
    <source>
        <strain evidence="2 3">MPI-SDFR-AT-0080</strain>
    </source>
</reference>
<accession>A0ABQ8G5D9</accession>
<feature type="compositionally biased region" description="Basic residues" evidence="1">
    <location>
        <begin position="1"/>
        <end position="10"/>
    </location>
</feature>